<feature type="domain" description="EF-hand" evidence="2">
    <location>
        <begin position="113"/>
        <end position="137"/>
    </location>
</feature>
<evidence type="ECO:0000259" key="2">
    <source>
        <dbReference type="PROSITE" id="PS50222"/>
    </source>
</evidence>
<keyword evidence="1" id="KW-0732">Signal</keyword>
<sequence>MSARAVPFALIASLPMCCAPWIAMAGQAASPAPKTDGSSKVFAALDANRDGNLSQEEFRKGYPGLRQAIALEVRLREQFQSIDADRSGALEAGEYANLALVKQAGQAAPGLPAFDADKDGRLEFDEYVAAVRALFALGQKTRGSAPAAAGEGQERR</sequence>
<dbReference type="RefSeq" id="WP_210537168.1">
    <property type="nucleotide sequence ID" value="NZ_JAGKTC010000003.1"/>
</dbReference>
<dbReference type="SMART" id="SM00054">
    <property type="entry name" value="EFh"/>
    <property type="match status" value="3"/>
</dbReference>
<comment type="caution">
    <text evidence="3">The sequence shown here is derived from an EMBL/GenBank/DDBJ whole genome shotgun (WGS) entry which is preliminary data.</text>
</comment>
<organism evidence="3 4">
    <name type="scientific">Pseudoxanthomonas helianthi</name>
    <dbReference type="NCBI Taxonomy" id="1453541"/>
    <lineage>
        <taxon>Bacteria</taxon>
        <taxon>Pseudomonadati</taxon>
        <taxon>Pseudomonadota</taxon>
        <taxon>Gammaproteobacteria</taxon>
        <taxon>Lysobacterales</taxon>
        <taxon>Lysobacteraceae</taxon>
        <taxon>Pseudoxanthomonas</taxon>
    </lineage>
</organism>
<dbReference type="EMBL" id="JAGKTC010000003">
    <property type="protein sequence ID" value="MBP3985296.1"/>
    <property type="molecule type" value="Genomic_DNA"/>
</dbReference>
<name>A0A940X4M4_9GAMM</name>
<proteinExistence type="predicted"/>
<feature type="signal peptide" evidence="1">
    <location>
        <begin position="1"/>
        <end position="25"/>
    </location>
</feature>
<dbReference type="Proteomes" id="UP000673447">
    <property type="component" value="Unassembled WGS sequence"/>
</dbReference>
<reference evidence="3" key="1">
    <citation type="journal article" date="2016" name="Int. J. Syst. Evol. Microbiol.">
        <title>Pseudoxanthomonas helianthi sp. nov., isolated from roots of Jerusalem artichoke (Helianthus tuberosus).</title>
        <authorList>
            <person name="Kittiwongwattana C."/>
            <person name="Thawai C."/>
        </authorList>
    </citation>
    <scope>NUCLEOTIDE SEQUENCE</scope>
    <source>
        <strain evidence="3">110414</strain>
    </source>
</reference>
<feature type="domain" description="EF-hand" evidence="2">
    <location>
        <begin position="33"/>
        <end position="68"/>
    </location>
</feature>
<evidence type="ECO:0000313" key="4">
    <source>
        <dbReference type="Proteomes" id="UP000673447"/>
    </source>
</evidence>
<evidence type="ECO:0000313" key="3">
    <source>
        <dbReference type="EMBL" id="MBP3985296.1"/>
    </source>
</evidence>
<feature type="domain" description="EF-hand" evidence="2">
    <location>
        <begin position="70"/>
        <end position="105"/>
    </location>
</feature>
<dbReference type="Gene3D" id="1.10.238.10">
    <property type="entry name" value="EF-hand"/>
    <property type="match status" value="1"/>
</dbReference>
<dbReference type="PROSITE" id="PS00018">
    <property type="entry name" value="EF_HAND_1"/>
    <property type="match status" value="3"/>
</dbReference>
<dbReference type="SUPFAM" id="SSF47473">
    <property type="entry name" value="EF-hand"/>
    <property type="match status" value="1"/>
</dbReference>
<dbReference type="InterPro" id="IPR018247">
    <property type="entry name" value="EF_Hand_1_Ca_BS"/>
</dbReference>
<accession>A0A940X4M4</accession>
<feature type="chain" id="PRO_5037236404" description="EF-hand domain-containing protein" evidence="1">
    <location>
        <begin position="26"/>
        <end position="156"/>
    </location>
</feature>
<evidence type="ECO:0000256" key="1">
    <source>
        <dbReference type="SAM" id="SignalP"/>
    </source>
</evidence>
<dbReference type="Pfam" id="PF13202">
    <property type="entry name" value="EF-hand_5"/>
    <property type="match status" value="3"/>
</dbReference>
<reference evidence="3" key="2">
    <citation type="submission" date="2021-03" db="EMBL/GenBank/DDBJ databases">
        <authorList>
            <person name="Cao W."/>
        </authorList>
    </citation>
    <scope>NUCLEOTIDE SEQUENCE</scope>
    <source>
        <strain evidence="3">110414</strain>
    </source>
</reference>
<dbReference type="InterPro" id="IPR002048">
    <property type="entry name" value="EF_hand_dom"/>
</dbReference>
<dbReference type="GO" id="GO:0005509">
    <property type="term" value="F:calcium ion binding"/>
    <property type="evidence" value="ECO:0007669"/>
    <property type="project" value="InterPro"/>
</dbReference>
<protein>
    <recommendedName>
        <fullName evidence="2">EF-hand domain-containing protein</fullName>
    </recommendedName>
</protein>
<keyword evidence="4" id="KW-1185">Reference proteome</keyword>
<gene>
    <name evidence="3" type="ORF">J5837_12860</name>
</gene>
<dbReference type="InterPro" id="IPR011992">
    <property type="entry name" value="EF-hand-dom_pair"/>
</dbReference>
<dbReference type="AlphaFoldDB" id="A0A940X4M4"/>
<dbReference type="PROSITE" id="PS50222">
    <property type="entry name" value="EF_HAND_2"/>
    <property type="match status" value="3"/>
</dbReference>